<protein>
    <submittedName>
        <fullName evidence="1">Uncharacterized protein</fullName>
    </submittedName>
</protein>
<dbReference type="AlphaFoldDB" id="A0A4Y8ATA9"/>
<accession>A0A4Y8ATA9</accession>
<dbReference type="EMBL" id="SNQI01000002">
    <property type="protein sequence ID" value="TEW75131.1"/>
    <property type="molecule type" value="Genomic_DNA"/>
</dbReference>
<evidence type="ECO:0000313" key="1">
    <source>
        <dbReference type="EMBL" id="TEW75131.1"/>
    </source>
</evidence>
<dbReference type="Proteomes" id="UP000298517">
    <property type="component" value="Unassembled WGS sequence"/>
</dbReference>
<evidence type="ECO:0000313" key="2">
    <source>
        <dbReference type="Proteomes" id="UP000298517"/>
    </source>
</evidence>
<name>A0A4Y8ATA9_9FLAO</name>
<dbReference type="RefSeq" id="WP_134247501.1">
    <property type="nucleotide sequence ID" value="NZ_SNQI01000002.1"/>
</dbReference>
<organism evidence="1 2">
    <name type="scientific">Gramella jeungdoensis</name>
    <dbReference type="NCBI Taxonomy" id="708091"/>
    <lineage>
        <taxon>Bacteria</taxon>
        <taxon>Pseudomonadati</taxon>
        <taxon>Bacteroidota</taxon>
        <taxon>Flavobacteriia</taxon>
        <taxon>Flavobacteriales</taxon>
        <taxon>Flavobacteriaceae</taxon>
        <taxon>Christiangramia</taxon>
    </lineage>
</organism>
<keyword evidence="2" id="KW-1185">Reference proteome</keyword>
<gene>
    <name evidence="1" type="ORF">E2488_06305</name>
</gene>
<sequence>MKNIKLIKVRIAEKRHKKKLRRRRKKSGFKHVFNRTSERNYEDAARIKHDLLSDNLRYISDNPKTKLLKHALFFRSGLSKLKVIKVPKIFSLVDNSEESYKFIEEVINCIYHNRVRKLRLDYSQCEVIHLGAQVYLDVLLKEIFVYAKTLASRFKNHSLLENVRSINVENENVDKLLYSIGSFAIHTNEGKDFDDIIPYQLCEFRKKKSSDPLFNIETKERHVTDMVQYVMDSVNRVGKQLSPDSIESLSIIIGEVLINAEEHSTNNHRFSIGYFQEHNGNKKHYGIFNLTILNFGHTIYDSFKNENCPRKDIVSKMNELSKYYTSNKLFSSSIKEETLWTLYALQEEITSVSPEKNIKRGNGSIKFIENFFNLKGSGKKSDKISRLAVLSGNASIVFDGKYGIGEKIKINEKTGEEEKFQVMTFNDSGNISDKPDKNYVKFVKNHFPGTIISAQILISKDDIV</sequence>
<proteinExistence type="predicted"/>
<dbReference type="OrthoDB" id="1420066at2"/>
<reference evidence="1 2" key="1">
    <citation type="journal article" date="2011" name="J. Microbiol.">
        <title>Gramella jeungdoensis sp. nov., isolated from a solar saltern in Korea.</title>
        <authorList>
            <person name="Joung Y."/>
            <person name="Kim H."/>
            <person name="Jang T."/>
            <person name="Ahn T.S."/>
            <person name="Joh K."/>
        </authorList>
    </citation>
    <scope>NUCLEOTIDE SEQUENCE [LARGE SCALE GENOMIC DNA]</scope>
    <source>
        <strain evidence="1 2">KCTC 23123</strain>
    </source>
</reference>
<comment type="caution">
    <text evidence="1">The sequence shown here is derived from an EMBL/GenBank/DDBJ whole genome shotgun (WGS) entry which is preliminary data.</text>
</comment>